<dbReference type="InterPro" id="IPR006527">
    <property type="entry name" value="F-box-assoc_dom_typ1"/>
</dbReference>
<dbReference type="Pfam" id="PF07734">
    <property type="entry name" value="FBA_1"/>
    <property type="match status" value="1"/>
</dbReference>
<dbReference type="Pfam" id="PF00646">
    <property type="entry name" value="F-box"/>
    <property type="match status" value="1"/>
</dbReference>
<reference evidence="4" key="1">
    <citation type="journal article" date="2017" name="Front. Plant Sci.">
        <title>Climate Clever Clovers: New Paradigm to Reduce the Environmental Footprint of Ruminants by Breeding Low Methanogenic Forages Utilizing Haplotype Variation.</title>
        <authorList>
            <person name="Kaur P."/>
            <person name="Appels R."/>
            <person name="Bayer P.E."/>
            <person name="Keeble-Gagnere G."/>
            <person name="Wang J."/>
            <person name="Hirakawa H."/>
            <person name="Shirasawa K."/>
            <person name="Vercoe P."/>
            <person name="Stefanova K."/>
            <person name="Durmic Z."/>
            <person name="Nichols P."/>
            <person name="Revell C."/>
            <person name="Isobe S.N."/>
            <person name="Edwards D."/>
            <person name="Erskine W."/>
        </authorList>
    </citation>
    <scope>NUCLEOTIDE SEQUENCE [LARGE SCALE GENOMIC DNA]</scope>
    <source>
        <strain evidence="4">cv. Daliak</strain>
    </source>
</reference>
<dbReference type="Proteomes" id="UP000242715">
    <property type="component" value="Unassembled WGS sequence"/>
</dbReference>
<dbReference type="AlphaFoldDB" id="A0A2Z6LJG8"/>
<dbReference type="Gene3D" id="1.20.1280.50">
    <property type="match status" value="1"/>
</dbReference>
<dbReference type="SUPFAM" id="SSF81383">
    <property type="entry name" value="F-box domain"/>
    <property type="match status" value="1"/>
</dbReference>
<dbReference type="InterPro" id="IPR050796">
    <property type="entry name" value="SCF_F-box_component"/>
</dbReference>
<sequence length="511" mass="58426">MDEEETEAVATNKAVQIRSKRKKSMIMFINTFISHLFATKSAIKKMNKEETEAVASNKEVRSKRKKKQKMNKQETEAVASNKAVPSKRKKKQKMNKQETEAVAVAVAVAVRTSNEVRNYLNHDIIIFILSKLPLKSFKRFECVCKSWATLFQDSYFNTIYTNNFISNNNNINNHYDDTYLVPEDALGHAHFYLLPGQRFEDRVKIDWPSPFQEDSSSGCICILGSASINGILCLGQKHKRQLVLWNPSTGEFNVIPFSPCHEYTPTDCEALYGLHGFGYDHVTQDYKVIQSVDLFHLGEGEGEEDIVRKDTFWMIYSLRSNSWTKLDLSLPSHYVFTPNHLVGVYTNGVCHWWGITDHCPNIEDNREYLLSFNFSNELMVTTPSPSYLDVRLRGSSFEFSVHRCLVLLNESIALISTDLEMATVDISILGELGVRESWTKLLTVTSLPSIEYPIGVGNLSNTVLFKKTDGKLAWMDLNTKMMEELDVKLEYDVSLAFVGKYKKSFLPIWEE</sequence>
<feature type="region of interest" description="Disordered" evidence="1">
    <location>
        <begin position="53"/>
        <end position="96"/>
    </location>
</feature>
<gene>
    <name evidence="3" type="ORF">TSUD_255050</name>
</gene>
<dbReference type="PANTHER" id="PTHR31672">
    <property type="entry name" value="BNACNNG10540D PROTEIN"/>
    <property type="match status" value="1"/>
</dbReference>
<accession>A0A2Z6LJG8</accession>
<feature type="compositionally biased region" description="Basic residues" evidence="1">
    <location>
        <begin position="61"/>
        <end position="70"/>
    </location>
</feature>
<organism evidence="3 4">
    <name type="scientific">Trifolium subterraneum</name>
    <name type="common">Subterranean clover</name>
    <dbReference type="NCBI Taxonomy" id="3900"/>
    <lineage>
        <taxon>Eukaryota</taxon>
        <taxon>Viridiplantae</taxon>
        <taxon>Streptophyta</taxon>
        <taxon>Embryophyta</taxon>
        <taxon>Tracheophyta</taxon>
        <taxon>Spermatophyta</taxon>
        <taxon>Magnoliopsida</taxon>
        <taxon>eudicotyledons</taxon>
        <taxon>Gunneridae</taxon>
        <taxon>Pentapetalae</taxon>
        <taxon>rosids</taxon>
        <taxon>fabids</taxon>
        <taxon>Fabales</taxon>
        <taxon>Fabaceae</taxon>
        <taxon>Papilionoideae</taxon>
        <taxon>50 kb inversion clade</taxon>
        <taxon>NPAAA clade</taxon>
        <taxon>Hologalegina</taxon>
        <taxon>IRL clade</taxon>
        <taxon>Trifolieae</taxon>
        <taxon>Trifolium</taxon>
    </lineage>
</organism>
<dbReference type="InterPro" id="IPR001810">
    <property type="entry name" value="F-box_dom"/>
</dbReference>
<feature type="compositionally biased region" description="Basic residues" evidence="1">
    <location>
        <begin position="85"/>
        <end position="94"/>
    </location>
</feature>
<protein>
    <recommendedName>
        <fullName evidence="2">F-box domain-containing protein</fullName>
    </recommendedName>
</protein>
<feature type="domain" description="F-box" evidence="2">
    <location>
        <begin position="120"/>
        <end position="160"/>
    </location>
</feature>
<dbReference type="SMART" id="SM00256">
    <property type="entry name" value="FBOX"/>
    <property type="match status" value="1"/>
</dbReference>
<evidence type="ECO:0000313" key="4">
    <source>
        <dbReference type="Proteomes" id="UP000242715"/>
    </source>
</evidence>
<evidence type="ECO:0000256" key="1">
    <source>
        <dbReference type="SAM" id="MobiDB-lite"/>
    </source>
</evidence>
<evidence type="ECO:0000259" key="2">
    <source>
        <dbReference type="SMART" id="SM00256"/>
    </source>
</evidence>
<evidence type="ECO:0000313" key="3">
    <source>
        <dbReference type="EMBL" id="GAU17630.1"/>
    </source>
</evidence>
<keyword evidence="4" id="KW-1185">Reference proteome</keyword>
<dbReference type="PANTHER" id="PTHR31672:SF13">
    <property type="entry name" value="F-BOX PROTEIN CPR30-LIKE"/>
    <property type="match status" value="1"/>
</dbReference>
<dbReference type="InterPro" id="IPR017451">
    <property type="entry name" value="F-box-assoc_interact_dom"/>
</dbReference>
<name>A0A2Z6LJG8_TRISU</name>
<dbReference type="NCBIfam" id="TIGR01640">
    <property type="entry name" value="F_box_assoc_1"/>
    <property type="match status" value="1"/>
</dbReference>
<dbReference type="EMBL" id="DF973174">
    <property type="protein sequence ID" value="GAU17630.1"/>
    <property type="molecule type" value="Genomic_DNA"/>
</dbReference>
<dbReference type="InterPro" id="IPR036047">
    <property type="entry name" value="F-box-like_dom_sf"/>
</dbReference>
<proteinExistence type="predicted"/>
<dbReference type="OrthoDB" id="626202at2759"/>